<dbReference type="InterPro" id="IPR013818">
    <property type="entry name" value="Lipase"/>
</dbReference>
<name>A0A1B6F2S6_9HEMI</name>
<dbReference type="EMBL" id="GECZ01025190">
    <property type="protein sequence ID" value="JAS44579.1"/>
    <property type="molecule type" value="Transcribed_RNA"/>
</dbReference>
<organism evidence="6">
    <name type="scientific">Cuerna arida</name>
    <dbReference type="NCBI Taxonomy" id="1464854"/>
    <lineage>
        <taxon>Eukaryota</taxon>
        <taxon>Metazoa</taxon>
        <taxon>Ecdysozoa</taxon>
        <taxon>Arthropoda</taxon>
        <taxon>Hexapoda</taxon>
        <taxon>Insecta</taxon>
        <taxon>Pterygota</taxon>
        <taxon>Neoptera</taxon>
        <taxon>Paraneoptera</taxon>
        <taxon>Hemiptera</taxon>
        <taxon>Auchenorrhyncha</taxon>
        <taxon>Membracoidea</taxon>
        <taxon>Cicadellidae</taxon>
        <taxon>Cicadellinae</taxon>
        <taxon>Proconiini</taxon>
        <taxon>Cuerna</taxon>
    </lineage>
</organism>
<sequence length="118" mass="12802">VNGVINALVGRQLDKQYNIFAVDMPELFQNNLFNNFYFGVLSNVQPSGKRIGEFLNKVIKLNLTTPANVNLIGYSIGAQIAGYTARVVKEVSGQINYIAGLDPAGPGFHNLFGRVSGL</sequence>
<dbReference type="InterPro" id="IPR029058">
    <property type="entry name" value="AB_hydrolase_fold"/>
</dbReference>
<dbReference type="InterPro" id="IPR000734">
    <property type="entry name" value="TAG_lipase"/>
</dbReference>
<accession>A0A1B6F2S6</accession>
<feature type="non-terminal residue" evidence="6">
    <location>
        <position position="1"/>
    </location>
</feature>
<proteinExistence type="inferred from homology"/>
<dbReference type="GO" id="GO:0005615">
    <property type="term" value="C:extracellular space"/>
    <property type="evidence" value="ECO:0007669"/>
    <property type="project" value="TreeGrafter"/>
</dbReference>
<evidence type="ECO:0000313" key="6">
    <source>
        <dbReference type="EMBL" id="JAS44579.1"/>
    </source>
</evidence>
<reference evidence="6" key="1">
    <citation type="submission" date="2015-11" db="EMBL/GenBank/DDBJ databases">
        <title>De novo transcriptome assembly of four potential Pierce s Disease insect vectors from Arizona vineyards.</title>
        <authorList>
            <person name="Tassone E.E."/>
        </authorList>
    </citation>
    <scope>NUCLEOTIDE SEQUENCE</scope>
</reference>
<dbReference type="GO" id="GO:0016042">
    <property type="term" value="P:lipid catabolic process"/>
    <property type="evidence" value="ECO:0007669"/>
    <property type="project" value="TreeGrafter"/>
</dbReference>
<comment type="subcellular location">
    <subcellularLocation>
        <location evidence="1">Secreted</location>
    </subcellularLocation>
</comment>
<dbReference type="Pfam" id="PF00151">
    <property type="entry name" value="Lipase"/>
    <property type="match status" value="1"/>
</dbReference>
<protein>
    <recommendedName>
        <fullName evidence="5">Lipase domain-containing protein</fullName>
    </recommendedName>
</protein>
<dbReference type="SUPFAM" id="SSF53474">
    <property type="entry name" value="alpha/beta-Hydrolases"/>
    <property type="match status" value="1"/>
</dbReference>
<evidence type="ECO:0000256" key="4">
    <source>
        <dbReference type="RuleBase" id="RU004262"/>
    </source>
</evidence>
<feature type="domain" description="Lipase" evidence="5">
    <location>
        <begin position="15"/>
        <end position="110"/>
    </location>
</feature>
<dbReference type="Gene3D" id="3.40.50.1820">
    <property type="entry name" value="alpha/beta hydrolase"/>
    <property type="match status" value="1"/>
</dbReference>
<evidence type="ECO:0000256" key="2">
    <source>
        <dbReference type="ARBA" id="ARBA00010701"/>
    </source>
</evidence>
<comment type="similarity">
    <text evidence="2 4">Belongs to the AB hydrolase superfamily. Lipase family.</text>
</comment>
<feature type="non-terminal residue" evidence="6">
    <location>
        <position position="118"/>
    </location>
</feature>
<keyword evidence="3" id="KW-0964">Secreted</keyword>
<dbReference type="GO" id="GO:0016298">
    <property type="term" value="F:lipase activity"/>
    <property type="evidence" value="ECO:0007669"/>
    <property type="project" value="InterPro"/>
</dbReference>
<gene>
    <name evidence="6" type="ORF">g.47263</name>
</gene>
<evidence type="ECO:0000256" key="1">
    <source>
        <dbReference type="ARBA" id="ARBA00004613"/>
    </source>
</evidence>
<dbReference type="PANTHER" id="PTHR11610:SF173">
    <property type="entry name" value="LIPASE DOMAIN-CONTAINING PROTEIN-RELATED"/>
    <property type="match status" value="1"/>
</dbReference>
<evidence type="ECO:0000259" key="5">
    <source>
        <dbReference type="Pfam" id="PF00151"/>
    </source>
</evidence>
<dbReference type="AlphaFoldDB" id="A0A1B6F2S6"/>
<dbReference type="GO" id="GO:0017171">
    <property type="term" value="F:serine hydrolase activity"/>
    <property type="evidence" value="ECO:0007669"/>
    <property type="project" value="TreeGrafter"/>
</dbReference>
<dbReference type="PANTHER" id="PTHR11610">
    <property type="entry name" value="LIPASE"/>
    <property type="match status" value="1"/>
</dbReference>
<evidence type="ECO:0000256" key="3">
    <source>
        <dbReference type="ARBA" id="ARBA00022525"/>
    </source>
</evidence>